<organism evidence="2 3">
    <name type="scientific">Bradyrhizobium shewense</name>
    <dbReference type="NCBI Taxonomy" id="1761772"/>
    <lineage>
        <taxon>Bacteria</taxon>
        <taxon>Pseudomonadati</taxon>
        <taxon>Pseudomonadota</taxon>
        <taxon>Alphaproteobacteria</taxon>
        <taxon>Hyphomicrobiales</taxon>
        <taxon>Nitrobacteraceae</taxon>
        <taxon>Bradyrhizobium</taxon>
    </lineage>
</organism>
<reference evidence="3" key="1">
    <citation type="submission" date="2016-08" db="EMBL/GenBank/DDBJ databases">
        <authorList>
            <person name="Varghese N."/>
            <person name="Submissions Spin"/>
        </authorList>
    </citation>
    <scope>NUCLEOTIDE SEQUENCE [LARGE SCALE GENOMIC DNA]</scope>
    <source>
        <strain evidence="3">ERR11</strain>
    </source>
</reference>
<evidence type="ECO:0008006" key="4">
    <source>
        <dbReference type="Google" id="ProtNLM"/>
    </source>
</evidence>
<keyword evidence="1" id="KW-0732">Signal</keyword>
<evidence type="ECO:0000256" key="1">
    <source>
        <dbReference type="SAM" id="SignalP"/>
    </source>
</evidence>
<dbReference type="RefSeq" id="WP_091965525.1">
    <property type="nucleotide sequence ID" value="NZ_FMAI01000023.1"/>
</dbReference>
<protein>
    <recommendedName>
        <fullName evidence="4">DUF3828 domain-containing protein</fullName>
    </recommendedName>
</protein>
<accession>A0A1C3XP57</accession>
<dbReference type="EMBL" id="FMAI01000023">
    <property type="protein sequence ID" value="SCB54048.1"/>
    <property type="molecule type" value="Genomic_DNA"/>
</dbReference>
<keyword evidence="3" id="KW-1185">Reference proteome</keyword>
<gene>
    <name evidence="2" type="ORF">GA0061098_10233</name>
</gene>
<evidence type="ECO:0000313" key="2">
    <source>
        <dbReference type="EMBL" id="SCB54048.1"/>
    </source>
</evidence>
<evidence type="ECO:0000313" key="3">
    <source>
        <dbReference type="Proteomes" id="UP000199184"/>
    </source>
</evidence>
<dbReference type="Proteomes" id="UP000199184">
    <property type="component" value="Unassembled WGS sequence"/>
</dbReference>
<feature type="signal peptide" evidence="1">
    <location>
        <begin position="1"/>
        <end position="26"/>
    </location>
</feature>
<proteinExistence type="predicted"/>
<feature type="chain" id="PRO_5008686745" description="DUF3828 domain-containing protein" evidence="1">
    <location>
        <begin position="27"/>
        <end position="131"/>
    </location>
</feature>
<sequence length="131" mass="14130">MNWIGPVIGGALFVAGLLTSAGPGLAAGSDDGFTTFWTQFKAAVGKSDQKAVSDMIKYPVLYQDLRRAAEFPVIWTGAFRPAHRACLAKQKPVKDTSPKGVVTYSAFCDSIIYSFAKDESGWKLTDFGVDD</sequence>
<dbReference type="AlphaFoldDB" id="A0A1C3XP57"/>
<name>A0A1C3XP57_9BRAD</name>